<feature type="region of interest" description="Disordered" evidence="1">
    <location>
        <begin position="190"/>
        <end position="216"/>
    </location>
</feature>
<dbReference type="OrthoDB" id="1649103at2759"/>
<evidence type="ECO:0000256" key="1">
    <source>
        <dbReference type="SAM" id="MobiDB-lite"/>
    </source>
</evidence>
<feature type="region of interest" description="Disordered" evidence="1">
    <location>
        <begin position="1"/>
        <end position="42"/>
    </location>
</feature>
<organism evidence="2 3">
    <name type="scientific">Mikania micrantha</name>
    <name type="common">bitter vine</name>
    <dbReference type="NCBI Taxonomy" id="192012"/>
    <lineage>
        <taxon>Eukaryota</taxon>
        <taxon>Viridiplantae</taxon>
        <taxon>Streptophyta</taxon>
        <taxon>Embryophyta</taxon>
        <taxon>Tracheophyta</taxon>
        <taxon>Spermatophyta</taxon>
        <taxon>Magnoliopsida</taxon>
        <taxon>eudicotyledons</taxon>
        <taxon>Gunneridae</taxon>
        <taxon>Pentapetalae</taxon>
        <taxon>asterids</taxon>
        <taxon>campanulids</taxon>
        <taxon>Asterales</taxon>
        <taxon>Asteraceae</taxon>
        <taxon>Asteroideae</taxon>
        <taxon>Heliantheae alliance</taxon>
        <taxon>Eupatorieae</taxon>
        <taxon>Mikania</taxon>
    </lineage>
</organism>
<gene>
    <name evidence="2" type="ORF">E3N88_41771</name>
</gene>
<dbReference type="Proteomes" id="UP000326396">
    <property type="component" value="Unassembled WGS sequence"/>
</dbReference>
<feature type="compositionally biased region" description="Polar residues" evidence="1">
    <location>
        <begin position="27"/>
        <end position="42"/>
    </location>
</feature>
<sequence>MKQSPVNNDRKTPSSKVFEESEIDQESYGSSSEDTETYSPKSVVSRTMIRPVKNANVDVFGPRARNQIERIRAEDSHIGEDIGECLIVKICGAGLDEDVSRPASPLSRMDAVRMNTGLSIMIVEISKALKDLSSLILDSLLINIHILLARSHGTKEDNGSSKEKKGKILTYWVRTKRKRMSDTYHLRKKRPAAGGRGRWWIKRRGSKDRKHSMQPN</sequence>
<dbReference type="EMBL" id="SZYD01000143">
    <property type="protein sequence ID" value="KAD2139057.1"/>
    <property type="molecule type" value="Genomic_DNA"/>
</dbReference>
<comment type="caution">
    <text evidence="2">The sequence shown here is derived from an EMBL/GenBank/DDBJ whole genome shotgun (WGS) entry which is preliminary data.</text>
</comment>
<accession>A0A5N6LLZ0</accession>
<proteinExistence type="predicted"/>
<evidence type="ECO:0000313" key="2">
    <source>
        <dbReference type="EMBL" id="KAD2139057.1"/>
    </source>
</evidence>
<reference evidence="2 3" key="1">
    <citation type="submission" date="2019-05" db="EMBL/GenBank/DDBJ databases">
        <title>Mikania micrantha, genome provides insights into the molecular mechanism of rapid growth.</title>
        <authorList>
            <person name="Liu B."/>
        </authorList>
    </citation>
    <scope>NUCLEOTIDE SEQUENCE [LARGE SCALE GENOMIC DNA]</scope>
    <source>
        <strain evidence="2">NLD-2019</strain>
        <tissue evidence="2">Leaf</tissue>
    </source>
</reference>
<evidence type="ECO:0000313" key="3">
    <source>
        <dbReference type="Proteomes" id="UP000326396"/>
    </source>
</evidence>
<dbReference type="AlphaFoldDB" id="A0A5N6LLZ0"/>
<name>A0A5N6LLZ0_9ASTR</name>
<feature type="compositionally biased region" description="Basic residues" evidence="1">
    <location>
        <begin position="199"/>
        <end position="216"/>
    </location>
</feature>
<protein>
    <submittedName>
        <fullName evidence="2">Uncharacterized protein</fullName>
    </submittedName>
</protein>
<keyword evidence="3" id="KW-1185">Reference proteome</keyword>